<comment type="caution">
    <text evidence="2">The sequence shown here is derived from an EMBL/GenBank/DDBJ whole genome shotgun (WGS) entry which is preliminary data.</text>
</comment>
<accession>A0A8S3YHF8</accession>
<dbReference type="PROSITE" id="PS50003">
    <property type="entry name" value="PH_DOMAIN"/>
    <property type="match status" value="1"/>
</dbReference>
<organism evidence="2 3">
    <name type="scientific">Candidula unifasciata</name>
    <dbReference type="NCBI Taxonomy" id="100452"/>
    <lineage>
        <taxon>Eukaryota</taxon>
        <taxon>Metazoa</taxon>
        <taxon>Spiralia</taxon>
        <taxon>Lophotrochozoa</taxon>
        <taxon>Mollusca</taxon>
        <taxon>Gastropoda</taxon>
        <taxon>Heterobranchia</taxon>
        <taxon>Euthyneura</taxon>
        <taxon>Panpulmonata</taxon>
        <taxon>Eupulmonata</taxon>
        <taxon>Stylommatophora</taxon>
        <taxon>Helicina</taxon>
        <taxon>Helicoidea</taxon>
        <taxon>Geomitridae</taxon>
        <taxon>Candidula</taxon>
    </lineage>
</organism>
<dbReference type="InterPro" id="IPR001849">
    <property type="entry name" value="PH_domain"/>
</dbReference>
<feature type="non-terminal residue" evidence="2">
    <location>
        <position position="82"/>
    </location>
</feature>
<evidence type="ECO:0000259" key="1">
    <source>
        <dbReference type="PROSITE" id="PS50003"/>
    </source>
</evidence>
<dbReference type="OrthoDB" id="269822at2759"/>
<dbReference type="Proteomes" id="UP000678393">
    <property type="component" value="Unassembled WGS sequence"/>
</dbReference>
<dbReference type="AlphaFoldDB" id="A0A8S3YHF8"/>
<dbReference type="Gene3D" id="2.30.29.30">
    <property type="entry name" value="Pleckstrin-homology domain (PH domain)/Phosphotyrosine-binding domain (PTB)"/>
    <property type="match status" value="1"/>
</dbReference>
<protein>
    <recommendedName>
        <fullName evidence="1">PH domain-containing protein</fullName>
    </recommendedName>
</protein>
<reference evidence="2" key="1">
    <citation type="submission" date="2021-04" db="EMBL/GenBank/DDBJ databases">
        <authorList>
            <consortium name="Molecular Ecology Group"/>
        </authorList>
    </citation>
    <scope>NUCLEOTIDE SEQUENCE</scope>
</reference>
<name>A0A8S3YHF8_9EUPU</name>
<dbReference type="InterPro" id="IPR011993">
    <property type="entry name" value="PH-like_dom_sf"/>
</dbReference>
<sequence length="82" mass="9529">ELPPRGNRFLFRIAPRNNSPPIEIAVDSEEEMRDWLEKISISSSTAVIRTSEQKHLERTMRIAREFSDLIIYCRAVPFNPEG</sequence>
<feature type="domain" description="PH" evidence="1">
    <location>
        <begin position="1"/>
        <end position="44"/>
    </location>
</feature>
<gene>
    <name evidence="2" type="ORF">CUNI_LOCUS2045</name>
</gene>
<evidence type="ECO:0000313" key="2">
    <source>
        <dbReference type="EMBL" id="CAG5116487.1"/>
    </source>
</evidence>
<dbReference type="EMBL" id="CAJHNH020000263">
    <property type="protein sequence ID" value="CAG5116487.1"/>
    <property type="molecule type" value="Genomic_DNA"/>
</dbReference>
<proteinExistence type="predicted"/>
<feature type="non-terminal residue" evidence="2">
    <location>
        <position position="1"/>
    </location>
</feature>
<evidence type="ECO:0000313" key="3">
    <source>
        <dbReference type="Proteomes" id="UP000678393"/>
    </source>
</evidence>
<keyword evidence="3" id="KW-1185">Reference proteome</keyword>